<keyword evidence="4" id="KW-1003">Cell membrane</keyword>
<evidence type="ECO:0000256" key="9">
    <source>
        <dbReference type="SAM" id="Phobius"/>
    </source>
</evidence>
<comment type="similarity">
    <text evidence="8">Belongs to the NhaC Na(+)/H(+) (TC 2.A.35) antiporter family.</text>
</comment>
<gene>
    <name evidence="11" type="ORF">IAB80_10280</name>
</gene>
<evidence type="ECO:0000256" key="1">
    <source>
        <dbReference type="ARBA" id="ARBA00004651"/>
    </source>
</evidence>
<dbReference type="InterPro" id="IPR018461">
    <property type="entry name" value="Na/H_Antiport_NhaC-like_C"/>
</dbReference>
<dbReference type="EMBL" id="JADILZ010000100">
    <property type="protein sequence ID" value="MBO8479257.1"/>
    <property type="molecule type" value="Genomic_DNA"/>
</dbReference>
<evidence type="ECO:0000313" key="11">
    <source>
        <dbReference type="EMBL" id="MBO8479257.1"/>
    </source>
</evidence>
<evidence type="ECO:0000256" key="5">
    <source>
        <dbReference type="ARBA" id="ARBA00022692"/>
    </source>
</evidence>
<keyword evidence="3" id="KW-0050">Antiport</keyword>
<dbReference type="Proteomes" id="UP000823771">
    <property type="component" value="Unassembled WGS sequence"/>
</dbReference>
<protein>
    <submittedName>
        <fullName evidence="11">Sodium:proton antiporter</fullName>
    </submittedName>
</protein>
<keyword evidence="7 9" id="KW-0472">Membrane</keyword>
<dbReference type="Pfam" id="PF03553">
    <property type="entry name" value="Na_H_antiporter"/>
    <property type="match status" value="1"/>
</dbReference>
<feature type="transmembrane region" description="Helical" evidence="9">
    <location>
        <begin position="246"/>
        <end position="264"/>
    </location>
</feature>
<keyword evidence="2" id="KW-0813">Transport</keyword>
<feature type="transmembrane region" description="Helical" evidence="9">
    <location>
        <begin position="21"/>
        <end position="39"/>
    </location>
</feature>
<comment type="caution">
    <text evidence="11">The sequence shown here is derived from an EMBL/GenBank/DDBJ whole genome shotgun (WGS) entry which is preliminary data.</text>
</comment>
<feature type="transmembrane region" description="Helical" evidence="9">
    <location>
        <begin position="117"/>
        <end position="136"/>
    </location>
</feature>
<dbReference type="PANTHER" id="PTHR33451">
    <property type="entry name" value="MALATE-2H(+)/NA(+)-LACTATE ANTIPORTER"/>
    <property type="match status" value="1"/>
</dbReference>
<sequence length="511" mass="53699">MSSNRKGKSAARREPSWAVSLVPFAVLTLSLVVVIKIFGADALSGGSQVCLLLASAVTAAISMALYGNSWENLENCILDNIRSVGSAILILLLIGAIAGTWMVSGVVPSMICYGMKIIFPPVFLAAACAISALVSVMTGSSWTTIATIGVALIGIGTAQGFDPGWTAGAIISGAYFGDKVSPLSDTTVLASSSTGTPLFTHIRYMMITTIPSLCIALVIFLTASLMHHGADSARTAEFSGALESSFRITPWLMAVPVLTGILIVKKVPAILTLFCAAVMAAAAALVFQPQAIWAVANPGESIASFQGLSFWDACKGTAVTFYGSTGIMTGNEAIDSLISTRGMTGMLNTIFLIICSVTFGGVLAGSGMLRSLTEIFARLAHRAVTLVGSTVGTGLLCNMVTGDQYISIILTSSLYKRLFEQKGYEKRLLSRSVEDSATVTSVLIPWNSCGMTQATVLKVPTLDYLPYCFFNIISPLMSVCIAAVGYKIFRTHPERPSATDSGSPVQEGPRP</sequence>
<feature type="domain" description="Na+/H+ antiporter NhaC-like C-terminal" evidence="10">
    <location>
        <begin position="173"/>
        <end position="485"/>
    </location>
</feature>
<dbReference type="GO" id="GO:0005886">
    <property type="term" value="C:plasma membrane"/>
    <property type="evidence" value="ECO:0007669"/>
    <property type="project" value="UniProtKB-SubCell"/>
</dbReference>
<dbReference type="GO" id="GO:0015297">
    <property type="term" value="F:antiporter activity"/>
    <property type="evidence" value="ECO:0007669"/>
    <property type="project" value="UniProtKB-KW"/>
</dbReference>
<proteinExistence type="inferred from homology"/>
<feature type="transmembrane region" description="Helical" evidence="9">
    <location>
        <begin position="346"/>
        <end position="369"/>
    </location>
</feature>
<keyword evidence="6 9" id="KW-1133">Transmembrane helix</keyword>
<evidence type="ECO:0000259" key="10">
    <source>
        <dbReference type="Pfam" id="PF03553"/>
    </source>
</evidence>
<dbReference type="InterPro" id="IPR052180">
    <property type="entry name" value="NhaC_Na-H+_Antiporter"/>
</dbReference>
<evidence type="ECO:0000256" key="3">
    <source>
        <dbReference type="ARBA" id="ARBA00022449"/>
    </source>
</evidence>
<organism evidence="11 12">
    <name type="scientific">Candidatus Cryptobacteroides excrementipullorum</name>
    <dbReference type="NCBI Taxonomy" id="2840761"/>
    <lineage>
        <taxon>Bacteria</taxon>
        <taxon>Pseudomonadati</taxon>
        <taxon>Bacteroidota</taxon>
        <taxon>Bacteroidia</taxon>
        <taxon>Bacteroidales</taxon>
        <taxon>Candidatus Cryptobacteroides</taxon>
    </lineage>
</organism>
<evidence type="ECO:0000256" key="2">
    <source>
        <dbReference type="ARBA" id="ARBA00022448"/>
    </source>
</evidence>
<evidence type="ECO:0000313" key="12">
    <source>
        <dbReference type="Proteomes" id="UP000823771"/>
    </source>
</evidence>
<reference evidence="11" key="2">
    <citation type="journal article" date="2021" name="PeerJ">
        <title>Extensive microbial diversity within the chicken gut microbiome revealed by metagenomics and culture.</title>
        <authorList>
            <person name="Gilroy R."/>
            <person name="Ravi A."/>
            <person name="Getino M."/>
            <person name="Pursley I."/>
            <person name="Horton D.L."/>
            <person name="Alikhan N.F."/>
            <person name="Baker D."/>
            <person name="Gharbi K."/>
            <person name="Hall N."/>
            <person name="Watson M."/>
            <person name="Adriaenssens E.M."/>
            <person name="Foster-Nyarko E."/>
            <person name="Jarju S."/>
            <person name="Secka A."/>
            <person name="Antonio M."/>
            <person name="Oren A."/>
            <person name="Chaudhuri R.R."/>
            <person name="La Ragione R."/>
            <person name="Hildebrand F."/>
            <person name="Pallen M.J."/>
        </authorList>
    </citation>
    <scope>NUCLEOTIDE SEQUENCE</scope>
    <source>
        <strain evidence="11">2478</strain>
    </source>
</reference>
<evidence type="ECO:0000256" key="4">
    <source>
        <dbReference type="ARBA" id="ARBA00022475"/>
    </source>
</evidence>
<accession>A0A9D9IUG1</accession>
<reference evidence="11" key="1">
    <citation type="submission" date="2020-10" db="EMBL/GenBank/DDBJ databases">
        <authorList>
            <person name="Gilroy R."/>
        </authorList>
    </citation>
    <scope>NUCLEOTIDE SEQUENCE</scope>
    <source>
        <strain evidence="11">2478</strain>
    </source>
</reference>
<evidence type="ECO:0000256" key="6">
    <source>
        <dbReference type="ARBA" id="ARBA00022989"/>
    </source>
</evidence>
<feature type="transmembrane region" description="Helical" evidence="9">
    <location>
        <begin position="45"/>
        <end position="66"/>
    </location>
</feature>
<feature type="transmembrane region" description="Helical" evidence="9">
    <location>
        <begin position="202"/>
        <end position="225"/>
    </location>
</feature>
<feature type="transmembrane region" description="Helical" evidence="9">
    <location>
        <begin position="270"/>
        <end position="287"/>
    </location>
</feature>
<dbReference type="AlphaFoldDB" id="A0A9D9IUG1"/>
<comment type="subcellular location">
    <subcellularLocation>
        <location evidence="1">Cell membrane</location>
        <topology evidence="1">Multi-pass membrane protein</topology>
    </subcellularLocation>
</comment>
<feature type="transmembrane region" description="Helical" evidence="9">
    <location>
        <begin position="87"/>
        <end position="111"/>
    </location>
</feature>
<feature type="transmembrane region" description="Helical" evidence="9">
    <location>
        <begin position="464"/>
        <end position="486"/>
    </location>
</feature>
<evidence type="ECO:0000256" key="8">
    <source>
        <dbReference type="ARBA" id="ARBA00038435"/>
    </source>
</evidence>
<keyword evidence="5 9" id="KW-0812">Transmembrane</keyword>
<dbReference type="PANTHER" id="PTHR33451:SF3">
    <property type="entry name" value="MALATE-2H(+)_NA(+)-LACTATE ANTIPORTER"/>
    <property type="match status" value="1"/>
</dbReference>
<name>A0A9D9IUG1_9BACT</name>
<evidence type="ECO:0000256" key="7">
    <source>
        <dbReference type="ARBA" id="ARBA00023136"/>
    </source>
</evidence>